<keyword evidence="3" id="KW-1185">Reference proteome</keyword>
<evidence type="ECO:0000313" key="4">
    <source>
        <dbReference type="Proteomes" id="UP000290588"/>
    </source>
</evidence>
<reference evidence="1 3" key="2">
    <citation type="submission" date="2018-08" db="EMBL/GenBank/DDBJ databases">
        <title>Complete genome of the Arcobacter ellisii type strain LMG 26155.</title>
        <authorList>
            <person name="Miller W.G."/>
            <person name="Yee E."/>
            <person name="Bono J.L."/>
        </authorList>
    </citation>
    <scope>NUCLEOTIDE SEQUENCE [LARGE SCALE GENOMIC DNA]</scope>
    <source>
        <strain evidence="1 3">LMG 26155</strain>
    </source>
</reference>
<dbReference type="EMBL" id="NXIG01000004">
    <property type="protein sequence ID" value="RXI31429.1"/>
    <property type="molecule type" value="Genomic_DNA"/>
</dbReference>
<accession>A0A347UA20</accession>
<dbReference type="RefSeq" id="WP_118917867.1">
    <property type="nucleotide sequence ID" value="NZ_CP032097.1"/>
</dbReference>
<gene>
    <name evidence="1" type="ORF">AELL_2054</name>
    <name evidence="2" type="ORF">CP962_04775</name>
</gene>
<dbReference type="EMBL" id="CP032097">
    <property type="protein sequence ID" value="AXX95698.1"/>
    <property type="molecule type" value="Genomic_DNA"/>
</dbReference>
<protein>
    <submittedName>
        <fullName evidence="2">Uncharacterized protein</fullName>
    </submittedName>
</protein>
<proteinExistence type="predicted"/>
<dbReference type="Proteomes" id="UP000290588">
    <property type="component" value="Unassembled WGS sequence"/>
</dbReference>
<evidence type="ECO:0000313" key="2">
    <source>
        <dbReference type="EMBL" id="RXI31429.1"/>
    </source>
</evidence>
<organism evidence="2 4">
    <name type="scientific">Arcobacter ellisii</name>
    <dbReference type="NCBI Taxonomy" id="913109"/>
    <lineage>
        <taxon>Bacteria</taxon>
        <taxon>Pseudomonadati</taxon>
        <taxon>Campylobacterota</taxon>
        <taxon>Epsilonproteobacteria</taxon>
        <taxon>Campylobacterales</taxon>
        <taxon>Arcobacteraceae</taxon>
        <taxon>Arcobacter</taxon>
    </lineage>
</organism>
<dbReference type="KEGG" id="aell:AELL_2054"/>
<reference evidence="2 4" key="1">
    <citation type="submission" date="2017-09" db="EMBL/GenBank/DDBJ databases">
        <title>Genomics of the genus Arcobacter.</title>
        <authorList>
            <person name="Perez-Cataluna A."/>
            <person name="Figueras M.J."/>
            <person name="Salas-Masso N."/>
        </authorList>
    </citation>
    <scope>NUCLEOTIDE SEQUENCE [LARGE SCALE GENOMIC DNA]</scope>
    <source>
        <strain evidence="2 4">CECT 7837</strain>
    </source>
</reference>
<evidence type="ECO:0000313" key="1">
    <source>
        <dbReference type="EMBL" id="AXX95698.1"/>
    </source>
</evidence>
<evidence type="ECO:0000313" key="3">
    <source>
        <dbReference type="Proteomes" id="UP000262582"/>
    </source>
</evidence>
<dbReference type="Proteomes" id="UP000262582">
    <property type="component" value="Chromosome"/>
</dbReference>
<dbReference type="AlphaFoldDB" id="A0A347UA20"/>
<dbReference type="OrthoDB" id="5347947at2"/>
<sequence length="128" mass="15124">MKIIISKHAIKRRKHYLPINKDILIQLVKQIDDKYFISKRDDNAYKIGYKGAIAIIEKNENSLLLITAYGFQRFDYKIGNNKFKISIALSKEERKKIRENKKNIFSNIEISEHDKTIANNFEREKCSC</sequence>
<name>A0A347UA20_9BACT</name>